<feature type="region of interest" description="Disordered" evidence="2">
    <location>
        <begin position="1"/>
        <end position="39"/>
    </location>
</feature>
<evidence type="ECO:0000313" key="4">
    <source>
        <dbReference type="EnsemblProtists" id="EKX48307"/>
    </source>
</evidence>
<dbReference type="Proteomes" id="UP000011087">
    <property type="component" value="Unassembled WGS sequence"/>
</dbReference>
<dbReference type="EnsemblProtists" id="EKX48307">
    <property type="protein sequence ID" value="EKX48307"/>
    <property type="gene ID" value="GUITHDRAFT_105914"/>
</dbReference>
<keyword evidence="1" id="KW-0175">Coiled coil</keyword>
<dbReference type="RefSeq" id="XP_005835287.1">
    <property type="nucleotide sequence ID" value="XM_005835230.1"/>
</dbReference>
<proteinExistence type="predicted"/>
<evidence type="ECO:0000256" key="1">
    <source>
        <dbReference type="SAM" id="Coils"/>
    </source>
</evidence>
<dbReference type="AlphaFoldDB" id="L1JJ39"/>
<organism evidence="3">
    <name type="scientific">Guillardia theta (strain CCMP2712)</name>
    <name type="common">Cryptophyte</name>
    <dbReference type="NCBI Taxonomy" id="905079"/>
    <lineage>
        <taxon>Eukaryota</taxon>
        <taxon>Cryptophyceae</taxon>
        <taxon>Pyrenomonadales</taxon>
        <taxon>Geminigeraceae</taxon>
        <taxon>Guillardia</taxon>
    </lineage>
</organism>
<protein>
    <submittedName>
        <fullName evidence="3 4">Uncharacterized protein</fullName>
    </submittedName>
</protein>
<evidence type="ECO:0000313" key="3">
    <source>
        <dbReference type="EMBL" id="EKX48307.1"/>
    </source>
</evidence>
<evidence type="ECO:0000313" key="5">
    <source>
        <dbReference type="Proteomes" id="UP000011087"/>
    </source>
</evidence>
<dbReference type="GeneID" id="17304917"/>
<keyword evidence="5" id="KW-1185">Reference proteome</keyword>
<name>L1JJ39_GUITC</name>
<feature type="coiled-coil region" evidence="1">
    <location>
        <begin position="105"/>
        <end position="192"/>
    </location>
</feature>
<sequence>MEPGEGMWEELEEQGRESEDAWLSQLPEEQEGRWGGGGDVLSWADDLRFDSEEQGAHSRRQSLVESERSAHRSVLELKRGIEDEISKVGAFAYEDITPEESERYFEDMRNRLRIIEEDRDVLQEHVLKLQRIVDNEKQSRQQAERDYRKTKEALEELDKSKAEIQKVSTNKLVQLEEEVKLLKMKHETAQKRGAAGPSVDVLDSLKQRTLYMEEVSNKKAEEMAQKEKEMIRALGITFKVLQLQKDHSEKINASEGRITSYVDKAVREVQKLKELKMKNVDILLALESKVNVLYDNAGRRSRELFAIRNQMVAYLDKLKSRCEALRDLEVALEREAEAAQYEVALQAHLMQEYEIDSKSTEYLR</sequence>
<reference evidence="4" key="3">
    <citation type="submission" date="2016-03" db="UniProtKB">
        <authorList>
            <consortium name="EnsemblProtists"/>
        </authorList>
    </citation>
    <scope>IDENTIFICATION</scope>
</reference>
<dbReference type="EMBL" id="JH992986">
    <property type="protein sequence ID" value="EKX48307.1"/>
    <property type="molecule type" value="Genomic_DNA"/>
</dbReference>
<dbReference type="HOGENOM" id="CLU_761736_0_0_1"/>
<dbReference type="PaxDb" id="55529-EKX48307"/>
<gene>
    <name evidence="3" type="ORF">GUITHDRAFT_105914</name>
</gene>
<reference evidence="5" key="2">
    <citation type="submission" date="2012-11" db="EMBL/GenBank/DDBJ databases">
        <authorList>
            <person name="Kuo A."/>
            <person name="Curtis B.A."/>
            <person name="Tanifuji G."/>
            <person name="Burki F."/>
            <person name="Gruber A."/>
            <person name="Irimia M."/>
            <person name="Maruyama S."/>
            <person name="Arias M.C."/>
            <person name="Ball S.G."/>
            <person name="Gile G.H."/>
            <person name="Hirakawa Y."/>
            <person name="Hopkins J.F."/>
            <person name="Rensing S.A."/>
            <person name="Schmutz J."/>
            <person name="Symeonidi A."/>
            <person name="Elias M."/>
            <person name="Eveleigh R.J."/>
            <person name="Herman E.K."/>
            <person name="Klute M.J."/>
            <person name="Nakayama T."/>
            <person name="Obornik M."/>
            <person name="Reyes-Prieto A."/>
            <person name="Armbrust E.V."/>
            <person name="Aves S.J."/>
            <person name="Beiko R.G."/>
            <person name="Coutinho P."/>
            <person name="Dacks J.B."/>
            <person name="Durnford D.G."/>
            <person name="Fast N.M."/>
            <person name="Green B.R."/>
            <person name="Grisdale C."/>
            <person name="Hempe F."/>
            <person name="Henrissat B."/>
            <person name="Hoppner M.P."/>
            <person name="Ishida K.-I."/>
            <person name="Kim E."/>
            <person name="Koreny L."/>
            <person name="Kroth P.G."/>
            <person name="Liu Y."/>
            <person name="Malik S.-B."/>
            <person name="Maier U.G."/>
            <person name="McRose D."/>
            <person name="Mock T."/>
            <person name="Neilson J.A."/>
            <person name="Onodera N.T."/>
            <person name="Poole A.M."/>
            <person name="Pritham E.J."/>
            <person name="Richards T.A."/>
            <person name="Rocap G."/>
            <person name="Roy S.W."/>
            <person name="Sarai C."/>
            <person name="Schaack S."/>
            <person name="Shirato S."/>
            <person name="Slamovits C.H."/>
            <person name="Spencer D.F."/>
            <person name="Suzuki S."/>
            <person name="Worden A.Z."/>
            <person name="Zauner S."/>
            <person name="Barry K."/>
            <person name="Bell C."/>
            <person name="Bharti A.K."/>
            <person name="Crow J.A."/>
            <person name="Grimwood J."/>
            <person name="Kramer R."/>
            <person name="Lindquist E."/>
            <person name="Lucas S."/>
            <person name="Salamov A."/>
            <person name="McFadden G.I."/>
            <person name="Lane C.E."/>
            <person name="Keeling P.J."/>
            <person name="Gray M.W."/>
            <person name="Grigoriev I.V."/>
            <person name="Archibald J.M."/>
        </authorList>
    </citation>
    <scope>NUCLEOTIDE SEQUENCE</scope>
    <source>
        <strain evidence="5">CCMP2712</strain>
    </source>
</reference>
<dbReference type="KEGG" id="gtt:GUITHDRAFT_105914"/>
<reference evidence="3 5" key="1">
    <citation type="journal article" date="2012" name="Nature">
        <title>Algal genomes reveal evolutionary mosaicism and the fate of nucleomorphs.</title>
        <authorList>
            <consortium name="DOE Joint Genome Institute"/>
            <person name="Curtis B.A."/>
            <person name="Tanifuji G."/>
            <person name="Burki F."/>
            <person name="Gruber A."/>
            <person name="Irimia M."/>
            <person name="Maruyama S."/>
            <person name="Arias M.C."/>
            <person name="Ball S.G."/>
            <person name="Gile G.H."/>
            <person name="Hirakawa Y."/>
            <person name="Hopkins J.F."/>
            <person name="Kuo A."/>
            <person name="Rensing S.A."/>
            <person name="Schmutz J."/>
            <person name="Symeonidi A."/>
            <person name="Elias M."/>
            <person name="Eveleigh R.J."/>
            <person name="Herman E.K."/>
            <person name="Klute M.J."/>
            <person name="Nakayama T."/>
            <person name="Obornik M."/>
            <person name="Reyes-Prieto A."/>
            <person name="Armbrust E.V."/>
            <person name="Aves S.J."/>
            <person name="Beiko R.G."/>
            <person name="Coutinho P."/>
            <person name="Dacks J.B."/>
            <person name="Durnford D.G."/>
            <person name="Fast N.M."/>
            <person name="Green B.R."/>
            <person name="Grisdale C.J."/>
            <person name="Hempel F."/>
            <person name="Henrissat B."/>
            <person name="Hoppner M.P."/>
            <person name="Ishida K."/>
            <person name="Kim E."/>
            <person name="Koreny L."/>
            <person name="Kroth P.G."/>
            <person name="Liu Y."/>
            <person name="Malik S.B."/>
            <person name="Maier U.G."/>
            <person name="McRose D."/>
            <person name="Mock T."/>
            <person name="Neilson J.A."/>
            <person name="Onodera N.T."/>
            <person name="Poole A.M."/>
            <person name="Pritham E.J."/>
            <person name="Richards T.A."/>
            <person name="Rocap G."/>
            <person name="Roy S.W."/>
            <person name="Sarai C."/>
            <person name="Schaack S."/>
            <person name="Shirato S."/>
            <person name="Slamovits C.H."/>
            <person name="Spencer D.F."/>
            <person name="Suzuki S."/>
            <person name="Worden A.Z."/>
            <person name="Zauner S."/>
            <person name="Barry K."/>
            <person name="Bell C."/>
            <person name="Bharti A.K."/>
            <person name="Crow J.A."/>
            <person name="Grimwood J."/>
            <person name="Kramer R."/>
            <person name="Lindquist E."/>
            <person name="Lucas S."/>
            <person name="Salamov A."/>
            <person name="McFadden G.I."/>
            <person name="Lane C.E."/>
            <person name="Keeling P.J."/>
            <person name="Gray M.W."/>
            <person name="Grigoriev I.V."/>
            <person name="Archibald J.M."/>
        </authorList>
    </citation>
    <scope>NUCLEOTIDE SEQUENCE</scope>
    <source>
        <strain evidence="3 5">CCMP2712</strain>
    </source>
</reference>
<evidence type="ECO:0000256" key="2">
    <source>
        <dbReference type="SAM" id="MobiDB-lite"/>
    </source>
</evidence>
<feature type="coiled-coil region" evidence="1">
    <location>
        <begin position="315"/>
        <end position="342"/>
    </location>
</feature>
<accession>L1JJ39</accession>